<comment type="caution">
    <text evidence="11">The sequence shown here is derived from an EMBL/GenBank/DDBJ whole genome shotgun (WGS) entry which is preliminary data.</text>
</comment>
<keyword evidence="12" id="KW-1185">Reference proteome</keyword>
<dbReference type="PANTHER" id="PTHR34933">
    <property type="entry name" value="FLAGELLAR L-RING PROTEIN"/>
    <property type="match status" value="1"/>
</dbReference>
<evidence type="ECO:0000313" key="11">
    <source>
        <dbReference type="EMBL" id="MFD1121528.1"/>
    </source>
</evidence>
<evidence type="ECO:0000313" key="12">
    <source>
        <dbReference type="Proteomes" id="UP001597206"/>
    </source>
</evidence>
<keyword evidence="11" id="KW-0969">Cilium</keyword>
<comment type="subcellular location">
    <subcellularLocation>
        <location evidence="9">Cell outer membrane</location>
        <topology evidence="9">Lipid-anchor</topology>
    </subcellularLocation>
    <subcellularLocation>
        <location evidence="9">Bacterial flagellum basal body</location>
    </subcellularLocation>
    <subcellularLocation>
        <location evidence="2">Membrane</location>
    </subcellularLocation>
</comment>
<feature type="chain" id="PRO_5045221797" description="Flagellar L-ring protein" evidence="10">
    <location>
        <begin position="27"/>
        <end position="228"/>
    </location>
</feature>
<dbReference type="Pfam" id="PF02107">
    <property type="entry name" value="FlgH"/>
    <property type="match status" value="1"/>
</dbReference>
<name>A0ABW3PAN1_9PROT</name>
<comment type="subunit">
    <text evidence="4 9">The basal body constitutes a major portion of the flagellar organelle and consists of four rings (L,P,S, and M) mounted on a central rod.</text>
</comment>
<keyword evidence="5 9" id="KW-0732">Signal</keyword>
<dbReference type="PANTHER" id="PTHR34933:SF3">
    <property type="entry name" value="FLAGELLAR L-RING PROTEIN"/>
    <property type="match status" value="1"/>
</dbReference>
<reference evidence="12" key="1">
    <citation type="journal article" date="2019" name="Int. J. Syst. Evol. Microbiol.">
        <title>The Global Catalogue of Microorganisms (GCM) 10K type strain sequencing project: providing services to taxonomists for standard genome sequencing and annotation.</title>
        <authorList>
            <consortium name="The Broad Institute Genomics Platform"/>
            <consortium name="The Broad Institute Genome Sequencing Center for Infectious Disease"/>
            <person name="Wu L."/>
            <person name="Ma J."/>
        </authorList>
    </citation>
    <scope>NUCLEOTIDE SEQUENCE [LARGE SCALE GENOMIC DNA]</scope>
    <source>
        <strain evidence="12">CCUG 58411</strain>
    </source>
</reference>
<evidence type="ECO:0000256" key="2">
    <source>
        <dbReference type="ARBA" id="ARBA00004370"/>
    </source>
</evidence>
<evidence type="ECO:0000256" key="1">
    <source>
        <dbReference type="ARBA" id="ARBA00002591"/>
    </source>
</evidence>
<keyword evidence="11" id="KW-0966">Cell projection</keyword>
<evidence type="ECO:0000256" key="3">
    <source>
        <dbReference type="ARBA" id="ARBA00006929"/>
    </source>
</evidence>
<keyword evidence="8 9" id="KW-0998">Cell outer membrane</keyword>
<dbReference type="PROSITE" id="PS51257">
    <property type="entry name" value="PROKAR_LIPOPROTEIN"/>
    <property type="match status" value="1"/>
</dbReference>
<evidence type="ECO:0000256" key="8">
    <source>
        <dbReference type="ARBA" id="ARBA00023237"/>
    </source>
</evidence>
<dbReference type="HAMAP" id="MF_00415">
    <property type="entry name" value="FlgH"/>
    <property type="match status" value="1"/>
</dbReference>
<evidence type="ECO:0000256" key="5">
    <source>
        <dbReference type="ARBA" id="ARBA00022729"/>
    </source>
</evidence>
<keyword evidence="6 9" id="KW-0472">Membrane</keyword>
<keyword evidence="7 9" id="KW-0975">Bacterial flagellum</keyword>
<evidence type="ECO:0000256" key="6">
    <source>
        <dbReference type="ARBA" id="ARBA00023136"/>
    </source>
</evidence>
<evidence type="ECO:0000256" key="4">
    <source>
        <dbReference type="ARBA" id="ARBA00011439"/>
    </source>
</evidence>
<keyword evidence="11" id="KW-0282">Flagellum</keyword>
<evidence type="ECO:0000256" key="10">
    <source>
        <dbReference type="SAM" id="SignalP"/>
    </source>
</evidence>
<comment type="function">
    <text evidence="1 9">Assembles around the rod to form the L-ring and probably protects the motor/basal body from shearing forces during rotation.</text>
</comment>
<dbReference type="Proteomes" id="UP001597206">
    <property type="component" value="Unassembled WGS sequence"/>
</dbReference>
<dbReference type="EMBL" id="JBHTLN010000001">
    <property type="protein sequence ID" value="MFD1121528.1"/>
    <property type="molecule type" value="Genomic_DNA"/>
</dbReference>
<gene>
    <name evidence="9" type="primary">flgH</name>
    <name evidence="11" type="ORF">ACFQ2T_03350</name>
</gene>
<proteinExistence type="inferred from homology"/>
<accession>A0ABW3PAN1</accession>
<protein>
    <recommendedName>
        <fullName evidence="9">Flagellar L-ring protein</fullName>
    </recommendedName>
    <alternativeName>
        <fullName evidence="9">Basal body L-ring protein</fullName>
    </alternativeName>
</protein>
<evidence type="ECO:0000256" key="9">
    <source>
        <dbReference type="HAMAP-Rule" id="MF_00415"/>
    </source>
</evidence>
<feature type="signal peptide" evidence="10">
    <location>
        <begin position="1"/>
        <end position="26"/>
    </location>
</feature>
<evidence type="ECO:0000256" key="7">
    <source>
        <dbReference type="ARBA" id="ARBA00023143"/>
    </source>
</evidence>
<keyword evidence="9" id="KW-0449">Lipoprotein</keyword>
<comment type="similarity">
    <text evidence="3 9">Belongs to the FlgH family.</text>
</comment>
<dbReference type="RefSeq" id="WP_379030495.1">
    <property type="nucleotide sequence ID" value="NZ_JBHTLN010000001.1"/>
</dbReference>
<dbReference type="PRINTS" id="PR01008">
    <property type="entry name" value="FLGLRINGFLGH"/>
</dbReference>
<sequence length="228" mass="24533">MLKMDMMMNRLMTSLLFCLALSQLLGGCTVTPSTIVQKPETPRSTLGRPDARTEGAIFNTAAYRPLFEDRRPRYVGDILTVRITENTTANKASDNGQSKDGSVGASITGLFGHNVPKSAFNAGSSLSFKDKASADASNTFSGSVTATVVDVLPNGYLVISGEKQIGFDKGTEYVRFSGVVNPDTITIGNEVLSTKVADTRVEYRSSSKIDAAEAFSIFSRFFLSMIPL</sequence>
<dbReference type="InterPro" id="IPR000527">
    <property type="entry name" value="Flag_Lring"/>
</dbReference>
<organism evidence="11 12">
    <name type="scientific">Methylophilus flavus</name>
    <dbReference type="NCBI Taxonomy" id="640084"/>
    <lineage>
        <taxon>Bacteria</taxon>
        <taxon>Pseudomonadati</taxon>
        <taxon>Pseudomonadota</taxon>
        <taxon>Betaproteobacteria</taxon>
        <taxon>Nitrosomonadales</taxon>
        <taxon>Methylophilaceae</taxon>
        <taxon>Methylophilus</taxon>
    </lineage>
</organism>